<feature type="domain" description="Thioredoxin" evidence="4">
    <location>
        <begin position="275"/>
        <end position="397"/>
    </location>
</feature>
<accession>A0A9Q0M7T9</accession>
<dbReference type="InterPro" id="IPR013766">
    <property type="entry name" value="Thioredoxin_domain"/>
</dbReference>
<feature type="chain" id="PRO_5040310325" description="Thioredoxin domain-containing protein" evidence="3">
    <location>
        <begin position="22"/>
        <end position="404"/>
    </location>
</feature>
<evidence type="ECO:0000259" key="4">
    <source>
        <dbReference type="PROSITE" id="PS51352"/>
    </source>
</evidence>
<evidence type="ECO:0000313" key="5">
    <source>
        <dbReference type="EMBL" id="KAJ6220469.1"/>
    </source>
</evidence>
<dbReference type="Proteomes" id="UP001142055">
    <property type="component" value="Chromosome 2"/>
</dbReference>
<evidence type="ECO:0000256" key="3">
    <source>
        <dbReference type="SAM" id="SignalP"/>
    </source>
</evidence>
<proteinExistence type="inferred from homology"/>
<keyword evidence="2 3" id="KW-0732">Signal</keyword>
<dbReference type="EMBL" id="JAPWDV010000002">
    <property type="protein sequence ID" value="KAJ6220469.1"/>
    <property type="molecule type" value="Genomic_DNA"/>
</dbReference>
<reference evidence="5" key="1">
    <citation type="submission" date="2022-12" db="EMBL/GenBank/DDBJ databases">
        <title>Genome assemblies of Blomia tropicalis.</title>
        <authorList>
            <person name="Cui Y."/>
        </authorList>
    </citation>
    <scope>NUCLEOTIDE SEQUENCE</scope>
    <source>
        <tissue evidence="5">Adult mites</tissue>
    </source>
</reference>
<dbReference type="InterPro" id="IPR051063">
    <property type="entry name" value="PDI"/>
</dbReference>
<comment type="caution">
    <text evidence="5">The sequence shown here is derived from an EMBL/GenBank/DDBJ whole genome shotgun (WGS) entry which is preliminary data.</text>
</comment>
<sequence>MFIKAIVVPIIIASFIQTSWCRLLTQNDFDSLIKQKKHLFIFFHSETCDQCPKLTFNWQILEKRIQSFKKSKLVIGNIHCDLQKSLCKRERVKLNEVQPTIRLYIPQENEKHSETLYEQSDYELTSFEGFLRVKLPINIIEGDNYQHEHNGLVTSDDDPESGFKQVHNNKIMMQWLLRGFYELSDEDFTLFLSVKGENLVYFYSPWCRACHQLEIKWESLIKSIDLRLTRFSRINCVRHPYACKFYQVEDYPTVMWISNGKIKQRYKNIVEDFIPMMKHLISVIEDPERHDRLPINLNTEDFRSMINIGHHLVHFTVPWSKHCKSMANDWAELPFRIDNPKVKIATVDCSVNEVLCDVEQVDAYPTIYLYFKGNRLGEYNGSRTVDAILKYLNKFVKIGKKDEL</sequence>
<dbReference type="AlphaFoldDB" id="A0A9Q0M7T9"/>
<dbReference type="GO" id="GO:0006457">
    <property type="term" value="P:protein folding"/>
    <property type="evidence" value="ECO:0007669"/>
    <property type="project" value="TreeGrafter"/>
</dbReference>
<dbReference type="InterPro" id="IPR036249">
    <property type="entry name" value="Thioredoxin-like_sf"/>
</dbReference>
<evidence type="ECO:0000256" key="1">
    <source>
        <dbReference type="ARBA" id="ARBA00006347"/>
    </source>
</evidence>
<feature type="signal peptide" evidence="3">
    <location>
        <begin position="1"/>
        <end position="21"/>
    </location>
</feature>
<dbReference type="SUPFAM" id="SSF52833">
    <property type="entry name" value="Thioredoxin-like"/>
    <property type="match status" value="3"/>
</dbReference>
<dbReference type="OMA" id="FTVPWSK"/>
<dbReference type="Pfam" id="PF00085">
    <property type="entry name" value="Thioredoxin"/>
    <property type="match status" value="3"/>
</dbReference>
<dbReference type="GO" id="GO:0005783">
    <property type="term" value="C:endoplasmic reticulum"/>
    <property type="evidence" value="ECO:0007669"/>
    <property type="project" value="TreeGrafter"/>
</dbReference>
<name>A0A9Q0M7T9_BLOTA</name>
<dbReference type="Gene3D" id="3.40.30.10">
    <property type="entry name" value="Glutaredoxin"/>
    <property type="match status" value="3"/>
</dbReference>
<evidence type="ECO:0000313" key="6">
    <source>
        <dbReference type="Proteomes" id="UP001142055"/>
    </source>
</evidence>
<dbReference type="PANTHER" id="PTHR45672:SF3">
    <property type="entry name" value="THIOREDOXIN DOMAIN-CONTAINING PROTEIN 5"/>
    <property type="match status" value="1"/>
</dbReference>
<dbReference type="PROSITE" id="PS51352">
    <property type="entry name" value="THIOREDOXIN_2"/>
    <property type="match status" value="1"/>
</dbReference>
<dbReference type="CDD" id="cd02961">
    <property type="entry name" value="PDI_a_family"/>
    <property type="match status" value="2"/>
</dbReference>
<organism evidence="5 6">
    <name type="scientific">Blomia tropicalis</name>
    <name type="common">Mite</name>
    <dbReference type="NCBI Taxonomy" id="40697"/>
    <lineage>
        <taxon>Eukaryota</taxon>
        <taxon>Metazoa</taxon>
        <taxon>Ecdysozoa</taxon>
        <taxon>Arthropoda</taxon>
        <taxon>Chelicerata</taxon>
        <taxon>Arachnida</taxon>
        <taxon>Acari</taxon>
        <taxon>Acariformes</taxon>
        <taxon>Sarcoptiformes</taxon>
        <taxon>Astigmata</taxon>
        <taxon>Glycyphagoidea</taxon>
        <taxon>Echimyopodidae</taxon>
        <taxon>Blomia</taxon>
    </lineage>
</organism>
<dbReference type="GO" id="GO:0003756">
    <property type="term" value="F:protein disulfide isomerase activity"/>
    <property type="evidence" value="ECO:0007669"/>
    <property type="project" value="TreeGrafter"/>
</dbReference>
<protein>
    <recommendedName>
        <fullName evidence="4">Thioredoxin domain-containing protein</fullName>
    </recommendedName>
</protein>
<evidence type="ECO:0000256" key="2">
    <source>
        <dbReference type="ARBA" id="ARBA00022729"/>
    </source>
</evidence>
<gene>
    <name evidence="5" type="ORF">RDWZM_006281</name>
</gene>
<keyword evidence="6" id="KW-1185">Reference proteome</keyword>
<comment type="similarity">
    <text evidence="1">Belongs to the protein disulfide isomerase family.</text>
</comment>
<dbReference type="PANTHER" id="PTHR45672">
    <property type="entry name" value="PROTEIN DISULFIDE-ISOMERASE C17H9.14C-RELATED"/>
    <property type="match status" value="1"/>
</dbReference>